<feature type="non-terminal residue" evidence="2">
    <location>
        <position position="189"/>
    </location>
</feature>
<feature type="non-terminal residue" evidence="2">
    <location>
        <position position="1"/>
    </location>
</feature>
<organism evidence="2 3">
    <name type="scientific">Candidula unifasciata</name>
    <dbReference type="NCBI Taxonomy" id="100452"/>
    <lineage>
        <taxon>Eukaryota</taxon>
        <taxon>Metazoa</taxon>
        <taxon>Spiralia</taxon>
        <taxon>Lophotrochozoa</taxon>
        <taxon>Mollusca</taxon>
        <taxon>Gastropoda</taxon>
        <taxon>Heterobranchia</taxon>
        <taxon>Euthyneura</taxon>
        <taxon>Panpulmonata</taxon>
        <taxon>Eupulmonata</taxon>
        <taxon>Stylommatophora</taxon>
        <taxon>Helicina</taxon>
        <taxon>Helicoidea</taxon>
        <taxon>Geomitridae</taxon>
        <taxon>Candidula</taxon>
    </lineage>
</organism>
<dbReference type="Proteomes" id="UP000678393">
    <property type="component" value="Unassembled WGS sequence"/>
</dbReference>
<reference evidence="2" key="1">
    <citation type="submission" date="2021-04" db="EMBL/GenBank/DDBJ databases">
        <authorList>
            <consortium name="Molecular Ecology Group"/>
        </authorList>
    </citation>
    <scope>NUCLEOTIDE SEQUENCE</scope>
</reference>
<keyword evidence="3" id="KW-1185">Reference proteome</keyword>
<evidence type="ECO:0000313" key="3">
    <source>
        <dbReference type="Proteomes" id="UP000678393"/>
    </source>
</evidence>
<feature type="compositionally biased region" description="Polar residues" evidence="1">
    <location>
        <begin position="157"/>
        <end position="179"/>
    </location>
</feature>
<proteinExistence type="predicted"/>
<evidence type="ECO:0000256" key="1">
    <source>
        <dbReference type="SAM" id="MobiDB-lite"/>
    </source>
</evidence>
<name>A0A8S3Z5V4_9EUPU</name>
<dbReference type="AlphaFoldDB" id="A0A8S3Z5V4"/>
<comment type="caution">
    <text evidence="2">The sequence shown here is derived from an EMBL/GenBank/DDBJ whole genome shotgun (WGS) entry which is preliminary data.</text>
</comment>
<sequence length="189" mass="22220">YDQITHYDRKRPQPLHYNGEPMNYSRQYVTSGRIKKCETQSMLINVRHRSDRTQWSVCCACKRAEKFKRARYSEHGTKNLSTSPRLRRKLRRGPYDDDRGYPMKPLHHTPSSERNSTFDLDKDQGGMFKAKQTNRNTQGARPVQDSGDTRTDIPAQGYQQANGYSNYPNNRSRQTQPNIQRKPDTHREQ</sequence>
<dbReference type="EMBL" id="CAJHNH020001889">
    <property type="protein sequence ID" value="CAG5124833.1"/>
    <property type="molecule type" value="Genomic_DNA"/>
</dbReference>
<accession>A0A8S3Z5V4</accession>
<dbReference type="OrthoDB" id="1738954at2759"/>
<feature type="compositionally biased region" description="Basic and acidic residues" evidence="1">
    <location>
        <begin position="1"/>
        <end position="11"/>
    </location>
</feature>
<protein>
    <submittedName>
        <fullName evidence="2">Uncharacterized protein</fullName>
    </submittedName>
</protein>
<gene>
    <name evidence="2" type="ORF">CUNI_LOCUS10391</name>
</gene>
<evidence type="ECO:0000313" key="2">
    <source>
        <dbReference type="EMBL" id="CAG5124833.1"/>
    </source>
</evidence>
<feature type="region of interest" description="Disordered" evidence="1">
    <location>
        <begin position="74"/>
        <end position="189"/>
    </location>
</feature>
<feature type="region of interest" description="Disordered" evidence="1">
    <location>
        <begin position="1"/>
        <end position="23"/>
    </location>
</feature>